<feature type="compositionally biased region" description="Basic and acidic residues" evidence="2">
    <location>
        <begin position="1711"/>
        <end position="1730"/>
    </location>
</feature>
<dbReference type="SUPFAM" id="SSF47370">
    <property type="entry name" value="Bromodomain"/>
    <property type="match status" value="1"/>
</dbReference>
<evidence type="ECO:0000259" key="3">
    <source>
        <dbReference type="Pfam" id="PF23079"/>
    </source>
</evidence>
<dbReference type="InterPro" id="IPR056549">
    <property type="entry name" value="HTH_NOL4"/>
</dbReference>
<keyword evidence="5" id="KW-1185">Reference proteome</keyword>
<evidence type="ECO:0000256" key="2">
    <source>
        <dbReference type="SAM" id="MobiDB-lite"/>
    </source>
</evidence>
<gene>
    <name evidence="4" type="ORF">LOD99_2694</name>
</gene>
<feature type="region of interest" description="Disordered" evidence="2">
    <location>
        <begin position="44"/>
        <end position="76"/>
    </location>
</feature>
<organism evidence="4 5">
    <name type="scientific">Oopsacas minuta</name>
    <dbReference type="NCBI Taxonomy" id="111878"/>
    <lineage>
        <taxon>Eukaryota</taxon>
        <taxon>Metazoa</taxon>
        <taxon>Porifera</taxon>
        <taxon>Hexactinellida</taxon>
        <taxon>Hexasterophora</taxon>
        <taxon>Lyssacinosida</taxon>
        <taxon>Leucopsacidae</taxon>
        <taxon>Oopsacas</taxon>
    </lineage>
</organism>
<dbReference type="Pfam" id="PF23079">
    <property type="entry name" value="HTH_NOL4_2nd"/>
    <property type="match status" value="1"/>
</dbReference>
<feature type="compositionally biased region" description="Polar residues" evidence="2">
    <location>
        <begin position="437"/>
        <end position="455"/>
    </location>
</feature>
<proteinExistence type="predicted"/>
<comment type="caution">
    <text evidence="4">The sequence shown here is derived from an EMBL/GenBank/DDBJ whole genome shotgun (WGS) entry which is preliminary data.</text>
</comment>
<accession>A0AAV7K223</accession>
<name>A0AAV7K223_9METZ</name>
<keyword evidence="1" id="KW-0103">Bromodomain</keyword>
<reference evidence="4 5" key="1">
    <citation type="journal article" date="2023" name="BMC Biol.">
        <title>The compact genome of the sponge Oopsacas minuta (Hexactinellida) is lacking key metazoan core genes.</title>
        <authorList>
            <person name="Santini S."/>
            <person name="Schenkelaars Q."/>
            <person name="Jourda C."/>
            <person name="Duchesne M."/>
            <person name="Belahbib H."/>
            <person name="Rocher C."/>
            <person name="Selva M."/>
            <person name="Riesgo A."/>
            <person name="Vervoort M."/>
            <person name="Leys S.P."/>
            <person name="Kodjabachian L."/>
            <person name="Le Bivic A."/>
            <person name="Borchiellini C."/>
            <person name="Claverie J.M."/>
            <person name="Renard E."/>
        </authorList>
    </citation>
    <scope>NUCLEOTIDE SEQUENCE [LARGE SCALE GENOMIC DNA]</scope>
    <source>
        <strain evidence="4">SPO-2</strain>
    </source>
</reference>
<dbReference type="InterPro" id="IPR036427">
    <property type="entry name" value="Bromodomain-like_sf"/>
</dbReference>
<feature type="domain" description="Nucleolar protein 4 helical" evidence="3">
    <location>
        <begin position="365"/>
        <end position="424"/>
    </location>
</feature>
<evidence type="ECO:0000256" key="1">
    <source>
        <dbReference type="ARBA" id="ARBA00023117"/>
    </source>
</evidence>
<feature type="region of interest" description="Disordered" evidence="2">
    <location>
        <begin position="1710"/>
        <end position="1736"/>
    </location>
</feature>
<protein>
    <recommendedName>
        <fullName evidence="3">Nucleolar protein 4 helical domain-containing protein</fullName>
    </recommendedName>
</protein>
<dbReference type="Gene3D" id="1.20.920.10">
    <property type="entry name" value="Bromodomain-like"/>
    <property type="match status" value="1"/>
</dbReference>
<dbReference type="EMBL" id="JAKMXF010000221">
    <property type="protein sequence ID" value="KAI6654815.1"/>
    <property type="molecule type" value="Genomic_DNA"/>
</dbReference>
<evidence type="ECO:0000313" key="5">
    <source>
        <dbReference type="Proteomes" id="UP001165289"/>
    </source>
</evidence>
<sequence length="2838" mass="327872">MKRLTVDLEPFTLPASVIPEKVPKRSLKKFKKLKLKRIKKDHSINNEHNYVKQKLPKNDKLSPSKPSVFSFPHSSKHPAQLSVVPTNAKVNIKGLGKSKRTSAKIDRTSRLKNSGALNSSLIEHDGELFHNAVKNLIEEVQNASQPDGINIMKKLIAVMGKELISHKFMPIKEKSEEGGYTNFMQVSMDMNHMFLLMEERLQNLGKYYMIGLVVELESVFNSGIVKYLALDSLLESVLYPLYSNRKLEMDMDLELSQSQVKTKHRQDFLVQHLKTCSNNSSIVILSDEEKQDFRKVSTPISTQLNTPISNILSPLISQLTPVDTQGISLASPSDDLIQIRSEESEPGYLSAPAKKTRTTLMRGEFENYIRFLIDKYLDKYSPINCQKKESLDMVAKLATLKYPEQQHEVRKKIRNILRNTRRNNNRLMMRTLEEFGNTGTLSGPTSPPQSSMSSFKNLENQSLSHFSSFTQQPLEKYPSYSSTPENVPDINNRSSGMRFKIPYHLEVLQPPPLVSVEGDLAKQFALYNYITSQKDSEGNHLCSHFLDMHQTSTDYKKPPDINTIATNINKISWYTSLNELVKDMELMLDSAIKMHQLRSFIGRDALKLKQLITSKLRELLREEIVDLTSQNTATAEDSYTTYYSKIKKKKQLTNFYQALESYRDSNSRVLLFSFLLPPTGLKFPLEKKKFPTILEIKTSLKKNLYLGLNSFAHSILYTIYAYLSVYPPGSQAFRDSEEMAKYVQTLYKQHAGEPMLITRYAPKQYMLPDRKGYFALALPTADFLAISYQTMHQCFTTILADQAEMNALYAQGVSRSVPIAYLIPYHEVGNLIKQKLKYLNSELLENREAQSSTPTTMPKITTPSPITISTTSTRKANTITTPTEVLTTRIDTNDPPTKLKFYYFPTLQYRKYVIRHELCQYLRWSEATFGCLFHSAVMRVTKRKEKTHLSKVYKIEENYRYPTTLIEYEDIAELHTMGEKYKGNNLITHIFGQKQLPRGVKKGSKPGVDFLQFEDNKNNTYFIIRELMNKMNVNLQDMVTIMEFSVSALDAGLGLCRVGKWENIVRDVQKDPHYLESMVCLYTDRLQLALSELDTYATYGYARGKLILSKFTQIKSYPPTPDLASHNTFERLKVVPITISSEEEDVGRNSVYPETMEDQDLSDSEQFVTVPELAKHLKWNKKQVETVFANGFYITEQNGNKLLSYTYVNRVLSDIRFWDHDDKQKPPSISEEAVSPAKEPAKIWKLPSKKGGYILLEDLGKHAEVPITILEVRYQVYIYVVKSDTDRKSLSLQGFDLGSYTLIRMIECSKVKWILDMKSKKEKINFSLWTKEKKVSVPPPVPPAATAASRDIELRDFSINIAKEPVDPLKIFKYKALQMLTVDFKILTVENVKKKSIKLKVVDIENLKKQNKSIKVYTVSDRQVVILHHLAEFTQIPPSNLFLILLSYGVTYYSKNSKTVVLQRDFQLYAEELALQGVPRYKNLTIYPLNEINILLQLRQVGFYNVKLIELYNLVNSTTQKVLTIVSTAKLIRKSKHTINSKKDIYSTDFKIHTVRDPESDKTIILKIFEDHYLFKPRDQIMVYNICEGENSVNMVLLHDMAKFTNIPLTRLQNILSSYANIPSYSYTNANPETRATFKRYIKMLVAFGIPHYMKHTVLYPKEYLTSFLHLRELGFFKEKLLNVYKMIKFSPVQQKRILLTIKPTVSQETGTKRPIEEDETVKKMPDKKPKISSVSGKKLKDIPKPRITHTVTKEIAKPVVTHTVTKLKALVNKPEDIIRVPSSYKLSSRPGEWILHSELADFLDWNFEFLHSKLKPFSLEIEDELDLLEIMEQGAKLWKDKLFLTPKYIVNKAIKAKMLGIIPINFRIMFDKLHKYYTPRDHSESTIEGSDPAKVTYFFSSNLLGTIFTNHDKSSDVEESEFDSTDEFKIKTVWNKNKPIKLRLPLKYIHSSPPTPLKPVTMIKSNCIYFSAEELGDYLGMCSQELVIAFKGGCPEHLDISVLTATPDLQLFISLRLTGIPLHKIWLTYFACKNITSNGFECTKEINPDQKYVTEFFKIGPHKTKLVITNNVRKMKVLPKHICPVYSIPDYCEFYYILEEVAVEMRISIDQIFKTKDLVFYQKIIKQVGDEACESLQLPYTLVRVEDLQSLSLLHSLGLPGPVALHIFQQLRLIQDFNTRQVHDFTNICNKGYQPNKLRKWMVSKNRDGLILQSVTSSLGVSTELLEKKYKHLIKTFQRNSLEHILLQAQGFYLPDEFDHFTFLHSSNLLHKDMVYLDRLNSKQITSLLSHKPSEWPYRLCPNLITKYEHNEMEILIKTVLVNRRMVRIISKQGLTFNNVIKIHILHNPKNYEVVLLSDLERAFISSNRCEVDKLCESLRVKCWKASISETRYICIQRDDLTVNEIACMNLLTYNERLELIILLLAVGANPTQLIKVVNDINWNGFARNIDVLVTRPQEFSSWITDYLNVKANTDLKFIDLSQDYNYRIVDIVRPTLTINRKNGNNDELLPFCVWRLNSTSNNWVSVSAIKDLLSNTTPKRYNLPRERMVSPNSNEGRILACQGFVFPDDEPQAFWSIIDLRDRIISDICVHKLSKKLYEPLLEYPEEDFSITSIFVQAIYVKVVTKMKYHRKITLRRYAQYHKTQNTLRWASLDEILSYIPKESSRTAIISYFNDTKQTRVMNNKYDDSKPITFIRWTFASQLIQLLELGCDIDNYKLLELYNYIMKQTEKVLYKVSRFRSCSVWCFLQEVNDQNEVNTPDNVITQPANNELTDTDDSFHLPDIDKATSSDIPQNTTATYINDLSTELIEEGINLADDTEKIELMEVQPLEWYPEN</sequence>
<dbReference type="Proteomes" id="UP001165289">
    <property type="component" value="Unassembled WGS sequence"/>
</dbReference>
<feature type="region of interest" description="Disordered" evidence="2">
    <location>
        <begin position="436"/>
        <end position="455"/>
    </location>
</feature>
<evidence type="ECO:0000313" key="4">
    <source>
        <dbReference type="EMBL" id="KAI6654815.1"/>
    </source>
</evidence>